<dbReference type="Proteomes" id="UP000275777">
    <property type="component" value="Chromosome"/>
</dbReference>
<name>A0A3S4HPC5_CHRVL</name>
<dbReference type="Gene3D" id="3.40.190.10">
    <property type="entry name" value="Periplasmic binding protein-like II"/>
    <property type="match status" value="2"/>
</dbReference>
<feature type="signal peptide" evidence="1">
    <location>
        <begin position="1"/>
        <end position="32"/>
    </location>
</feature>
<dbReference type="AlphaFoldDB" id="A0A3S4HPC5"/>
<proteinExistence type="predicted"/>
<feature type="chain" id="PRO_5018549540" evidence="1">
    <location>
        <begin position="33"/>
        <end position="267"/>
    </location>
</feature>
<protein>
    <submittedName>
        <fullName evidence="2">Bacterial extracellular solute-binding proteins, family 3</fullName>
    </submittedName>
</protein>
<evidence type="ECO:0000313" key="2">
    <source>
        <dbReference type="EMBL" id="VEB41430.1"/>
    </source>
</evidence>
<evidence type="ECO:0000313" key="3">
    <source>
        <dbReference type="Proteomes" id="UP000275777"/>
    </source>
</evidence>
<accession>A0A3S4HPC5</accession>
<organism evidence="2 3">
    <name type="scientific">Chromobacterium violaceum</name>
    <dbReference type="NCBI Taxonomy" id="536"/>
    <lineage>
        <taxon>Bacteria</taxon>
        <taxon>Pseudomonadati</taxon>
        <taxon>Pseudomonadota</taxon>
        <taxon>Betaproteobacteria</taxon>
        <taxon>Neisseriales</taxon>
        <taxon>Chromobacteriaceae</taxon>
        <taxon>Chromobacterium</taxon>
    </lineage>
</organism>
<sequence length="267" mass="30662">MFSWKSTLFILHSTSRYILFFPLAFIQHSAHAQTEVIVASETWAQLIYSGENGKPAGPIVDFVNKMNKVQNRYNFKFIIIPKLRLNKFFIEKRADVYPFRTTKWTEKELKLQQTKTIATSGDVYIAKKENKYGGEAVFSNIKSKKIAGVLGYHYNIFKNNPDERCIKENFQVELLPSNEAVVKFILSGRAEVGIVPETIIGEYMENKTIKNQLIVSKTFDSRVELSNLVRENGPISAEEMNIIIDKMESNGDIKKFKVILHIGEFVH</sequence>
<keyword evidence="1" id="KW-0732">Signal</keyword>
<evidence type="ECO:0000256" key="1">
    <source>
        <dbReference type="SAM" id="SignalP"/>
    </source>
</evidence>
<dbReference type="EMBL" id="LR134182">
    <property type="protein sequence ID" value="VEB41430.1"/>
    <property type="molecule type" value="Genomic_DNA"/>
</dbReference>
<reference evidence="2 3" key="1">
    <citation type="submission" date="2018-12" db="EMBL/GenBank/DDBJ databases">
        <authorList>
            <consortium name="Pathogen Informatics"/>
        </authorList>
    </citation>
    <scope>NUCLEOTIDE SEQUENCE [LARGE SCALE GENOMIC DNA]</scope>
    <source>
        <strain evidence="2 3">NCTC9695</strain>
    </source>
</reference>
<gene>
    <name evidence="2" type="ORF">NCTC9695_01858</name>
</gene>
<dbReference type="SUPFAM" id="SSF53850">
    <property type="entry name" value="Periplasmic binding protein-like II"/>
    <property type="match status" value="1"/>
</dbReference>